<dbReference type="EMBL" id="JAEHFX010000013">
    <property type="protein sequence ID" value="MBK0404901.1"/>
    <property type="molecule type" value="Genomic_DNA"/>
</dbReference>
<dbReference type="Proteomes" id="UP000644147">
    <property type="component" value="Unassembled WGS sequence"/>
</dbReference>
<dbReference type="NCBIfam" id="NF033205">
    <property type="entry name" value="IPExxxVDY"/>
    <property type="match status" value="1"/>
</dbReference>
<keyword evidence="2" id="KW-1185">Reference proteome</keyword>
<dbReference type="RefSeq" id="WP_200507797.1">
    <property type="nucleotide sequence ID" value="NZ_JAEHFX010000013.1"/>
</dbReference>
<comment type="caution">
    <text evidence="1">The sequence shown here is derived from an EMBL/GenBank/DDBJ whole genome shotgun (WGS) entry which is preliminary data.</text>
</comment>
<reference evidence="1 2" key="1">
    <citation type="submission" date="2020-12" db="EMBL/GenBank/DDBJ databases">
        <title>Bacterial novel species Adhaeribacter sp. BT258 isolated from soil.</title>
        <authorList>
            <person name="Jung H.-Y."/>
        </authorList>
    </citation>
    <scope>NUCLEOTIDE SEQUENCE [LARGE SCALE GENOMIC DNA]</scope>
    <source>
        <strain evidence="1 2">BT258</strain>
    </source>
</reference>
<name>A0ABS1C6Q7_9BACT</name>
<evidence type="ECO:0000313" key="1">
    <source>
        <dbReference type="EMBL" id="MBK0404901.1"/>
    </source>
</evidence>
<organism evidence="1 2">
    <name type="scientific">Adhaeribacter terrigena</name>
    <dbReference type="NCBI Taxonomy" id="2793070"/>
    <lineage>
        <taxon>Bacteria</taxon>
        <taxon>Pseudomonadati</taxon>
        <taxon>Bacteroidota</taxon>
        <taxon>Cytophagia</taxon>
        <taxon>Cytophagales</taxon>
        <taxon>Hymenobacteraceae</taxon>
        <taxon>Adhaeribacter</taxon>
    </lineage>
</organism>
<proteinExistence type="predicted"/>
<dbReference type="InterPro" id="IPR047690">
    <property type="entry name" value="IPExxxVDY_fam"/>
</dbReference>
<accession>A0ABS1C6Q7</accession>
<evidence type="ECO:0000313" key="2">
    <source>
        <dbReference type="Proteomes" id="UP000644147"/>
    </source>
</evidence>
<sequence length="142" mass="16972">MKTLRLDLDYEYDFELYGIVSSSKEYTLAWAINQCFNLRLIKQKDLCFDFISKGRLVISNYLHRNDHYSIRLFRNKSVDLSTLKKPFLVPDIKEYDYVVQITGAYDKFCSQELIRKFNLVPLVQYVKQFDPNALQFKDNLIF</sequence>
<protein>
    <submittedName>
        <fullName evidence="1">IPExxxVDY family protein</fullName>
    </submittedName>
</protein>
<gene>
    <name evidence="1" type="ORF">I5M27_18060</name>
</gene>